<keyword evidence="3" id="KW-1185">Reference proteome</keyword>
<proteinExistence type="predicted"/>
<dbReference type="STRING" id="4795.A0A225W3B7"/>
<keyword evidence="2" id="KW-0547">Nucleotide-binding</keyword>
<protein>
    <submittedName>
        <fullName evidence="2">Helitron helicase</fullName>
    </submittedName>
</protein>
<comment type="caution">
    <text evidence="2">The sequence shown here is derived from an EMBL/GenBank/DDBJ whole genome shotgun (WGS) entry which is preliminary data.</text>
</comment>
<sequence length="90" mass="10462">MLWRLLDNSKPDLFVTLQPFFRMKLNTLLDEVTKNGIFVMVAASVYEVEFQNRGPHAHILIILKDHGKPRNASDYDKFVSAEIPDTEMRQ</sequence>
<dbReference type="OrthoDB" id="1299166at2759"/>
<dbReference type="GO" id="GO:0004386">
    <property type="term" value="F:helicase activity"/>
    <property type="evidence" value="ECO:0007669"/>
    <property type="project" value="UniProtKB-KW"/>
</dbReference>
<reference evidence="3" key="1">
    <citation type="submission" date="2017-03" db="EMBL/GenBank/DDBJ databases">
        <title>Phytopthora megakarya and P. palmivora, two closely related causual agents of cacao black pod achieved similar genome size and gene model numbers by different mechanisms.</title>
        <authorList>
            <person name="Ali S."/>
            <person name="Shao J."/>
            <person name="Larry D.J."/>
            <person name="Kronmiller B."/>
            <person name="Shen D."/>
            <person name="Strem M.D."/>
            <person name="Melnick R.L."/>
            <person name="Guiltinan M.J."/>
            <person name="Tyler B.M."/>
            <person name="Meinhardt L.W."/>
            <person name="Bailey B.A."/>
        </authorList>
    </citation>
    <scope>NUCLEOTIDE SEQUENCE [LARGE SCALE GENOMIC DNA]</scope>
    <source>
        <strain evidence="3">zdho120</strain>
    </source>
</reference>
<dbReference type="Pfam" id="PF14214">
    <property type="entry name" value="Helitron_like_N"/>
    <property type="match status" value="1"/>
</dbReference>
<dbReference type="Proteomes" id="UP000198211">
    <property type="component" value="Unassembled WGS sequence"/>
</dbReference>
<feature type="domain" description="Helitron helicase-like" evidence="1">
    <location>
        <begin position="19"/>
        <end position="61"/>
    </location>
</feature>
<gene>
    <name evidence="2" type="ORF">PHMEG_00015040</name>
</gene>
<evidence type="ECO:0000313" key="2">
    <source>
        <dbReference type="EMBL" id="OWZ11874.1"/>
    </source>
</evidence>
<evidence type="ECO:0000313" key="3">
    <source>
        <dbReference type="Proteomes" id="UP000198211"/>
    </source>
</evidence>
<dbReference type="InterPro" id="IPR025476">
    <property type="entry name" value="Helitron_helicase-like"/>
</dbReference>
<keyword evidence="2" id="KW-0378">Hydrolase</keyword>
<dbReference type="AlphaFoldDB" id="A0A225W3B7"/>
<keyword evidence="2" id="KW-0347">Helicase</keyword>
<accession>A0A225W3B7</accession>
<organism evidence="2 3">
    <name type="scientific">Phytophthora megakarya</name>
    <dbReference type="NCBI Taxonomy" id="4795"/>
    <lineage>
        <taxon>Eukaryota</taxon>
        <taxon>Sar</taxon>
        <taxon>Stramenopiles</taxon>
        <taxon>Oomycota</taxon>
        <taxon>Peronosporomycetes</taxon>
        <taxon>Peronosporales</taxon>
        <taxon>Peronosporaceae</taxon>
        <taxon>Phytophthora</taxon>
    </lineage>
</organism>
<dbReference type="EMBL" id="NBNE01002003">
    <property type="protein sequence ID" value="OWZ11874.1"/>
    <property type="molecule type" value="Genomic_DNA"/>
</dbReference>
<keyword evidence="2" id="KW-0067">ATP-binding</keyword>
<evidence type="ECO:0000259" key="1">
    <source>
        <dbReference type="Pfam" id="PF14214"/>
    </source>
</evidence>
<name>A0A225W3B7_9STRA</name>